<dbReference type="Pfam" id="PF13302">
    <property type="entry name" value="Acetyltransf_3"/>
    <property type="match status" value="1"/>
</dbReference>
<organism evidence="2 3">
    <name type="scientific">Pseudovibrio axinellae</name>
    <dbReference type="NCBI Taxonomy" id="989403"/>
    <lineage>
        <taxon>Bacteria</taxon>
        <taxon>Pseudomonadati</taxon>
        <taxon>Pseudomonadota</taxon>
        <taxon>Alphaproteobacteria</taxon>
        <taxon>Hyphomicrobiales</taxon>
        <taxon>Stappiaceae</taxon>
        <taxon>Pseudovibrio</taxon>
    </lineage>
</organism>
<dbReference type="PATRIC" id="fig|989403.3.peg.2655"/>
<dbReference type="GO" id="GO:0016747">
    <property type="term" value="F:acyltransferase activity, transferring groups other than amino-acyl groups"/>
    <property type="evidence" value="ECO:0007669"/>
    <property type="project" value="InterPro"/>
</dbReference>
<dbReference type="PANTHER" id="PTHR43792:SF1">
    <property type="entry name" value="N-ACETYLTRANSFERASE DOMAIN-CONTAINING PROTEIN"/>
    <property type="match status" value="1"/>
</dbReference>
<gene>
    <name evidence="2" type="ORF">PsAD2_02493</name>
</gene>
<dbReference type="InterPro" id="IPR016181">
    <property type="entry name" value="Acyl_CoA_acyltransferase"/>
</dbReference>
<keyword evidence="3" id="KW-1185">Reference proteome</keyword>
<name>A0A165YM59_9HYPH</name>
<dbReference type="Gene3D" id="3.40.630.30">
    <property type="match status" value="1"/>
</dbReference>
<feature type="domain" description="N-acetyltransferase" evidence="1">
    <location>
        <begin position="7"/>
        <end position="141"/>
    </location>
</feature>
<protein>
    <recommendedName>
        <fullName evidence="1">N-acetyltransferase domain-containing protein</fullName>
    </recommendedName>
</protein>
<evidence type="ECO:0000259" key="1">
    <source>
        <dbReference type="Pfam" id="PF13302"/>
    </source>
</evidence>
<evidence type="ECO:0000313" key="2">
    <source>
        <dbReference type="EMBL" id="KZL18975.1"/>
    </source>
</evidence>
<proteinExistence type="predicted"/>
<dbReference type="Proteomes" id="UP000076577">
    <property type="component" value="Unassembled WGS sequence"/>
</dbReference>
<dbReference type="STRING" id="989403.SAMN05421798_101548"/>
<dbReference type="SUPFAM" id="SSF55729">
    <property type="entry name" value="Acyl-CoA N-acyltransferases (Nat)"/>
    <property type="match status" value="1"/>
</dbReference>
<dbReference type="InterPro" id="IPR000182">
    <property type="entry name" value="GNAT_dom"/>
</dbReference>
<accession>A0A165YM59</accession>
<dbReference type="AlphaFoldDB" id="A0A165YM59"/>
<sequence>MYLTTKRCLITRPQLRDRPFLNQLFCNEKTRAFLGGRQSQNAIERRCSKVISQSQCDHGIVRLQEGDRAVGLLSVGPYHDTLSYEVSYEFLPEYWGKGYAYEALQAFLPFSCQALKLPVILAETQHRNTRSKRLLDKIGLQQVDQLKRFGEQQVIYQYRSPV</sequence>
<evidence type="ECO:0000313" key="3">
    <source>
        <dbReference type="Proteomes" id="UP000076577"/>
    </source>
</evidence>
<dbReference type="InterPro" id="IPR051531">
    <property type="entry name" value="N-acetyltransferase"/>
</dbReference>
<reference evidence="2 3" key="1">
    <citation type="journal article" date="2016" name="Front. Microbiol.">
        <title>Comparative Genomic Analysis Reveals a Diverse Repertoire of Genes Involved in Prokaryote-Eukaryote Interactions within the Pseudovibrio Genus.</title>
        <authorList>
            <person name="Romano S."/>
            <person name="Fernandez-Guerra A."/>
            <person name="Reen F.J."/>
            <person name="Glockner F.O."/>
            <person name="Crowley S.P."/>
            <person name="O'Sullivan O."/>
            <person name="Cotter P.D."/>
            <person name="Adams C."/>
            <person name="Dobson A.D."/>
            <person name="O'Gara F."/>
        </authorList>
    </citation>
    <scope>NUCLEOTIDE SEQUENCE [LARGE SCALE GENOMIC DNA]</scope>
    <source>
        <strain evidence="2 3">Ad2</strain>
    </source>
</reference>
<dbReference type="EMBL" id="LMCB01000017">
    <property type="protein sequence ID" value="KZL18975.1"/>
    <property type="molecule type" value="Genomic_DNA"/>
</dbReference>
<dbReference type="PANTHER" id="PTHR43792">
    <property type="entry name" value="GNAT FAMILY, PUTATIVE (AFU_ORTHOLOGUE AFUA_3G00765)-RELATED-RELATED"/>
    <property type="match status" value="1"/>
</dbReference>
<comment type="caution">
    <text evidence="2">The sequence shown here is derived from an EMBL/GenBank/DDBJ whole genome shotgun (WGS) entry which is preliminary data.</text>
</comment>